<evidence type="ECO:0000256" key="6">
    <source>
        <dbReference type="ARBA" id="ARBA00022692"/>
    </source>
</evidence>
<evidence type="ECO:0000256" key="1">
    <source>
        <dbReference type="ARBA" id="ARBA00004251"/>
    </source>
</evidence>
<name>A0A8C4R907_EPTBU</name>
<keyword evidence="12" id="KW-0393">Immunoglobulin domain</keyword>
<evidence type="ECO:0000259" key="15">
    <source>
        <dbReference type="PROSITE" id="PS50835"/>
    </source>
</evidence>
<keyword evidence="9 14" id="KW-1133">Transmembrane helix</keyword>
<feature type="region of interest" description="Disordered" evidence="13">
    <location>
        <begin position="219"/>
        <end position="245"/>
    </location>
</feature>
<keyword evidence="17" id="KW-1185">Reference proteome</keyword>
<keyword evidence="11" id="KW-1015">Disulfide bond</keyword>
<evidence type="ECO:0000313" key="16">
    <source>
        <dbReference type="Ensembl" id="ENSEBUP00000026991.1"/>
    </source>
</evidence>
<keyword evidence="5" id="KW-1003">Cell membrane</keyword>
<dbReference type="GO" id="GO:0046982">
    <property type="term" value="F:protein heterodimerization activity"/>
    <property type="evidence" value="ECO:0007669"/>
    <property type="project" value="InterPro"/>
</dbReference>
<protein>
    <submittedName>
        <fullName evidence="16">Junctional adhesion molecule 3</fullName>
    </submittedName>
</protein>
<reference evidence="16" key="1">
    <citation type="submission" date="2025-08" db="UniProtKB">
        <authorList>
            <consortium name="Ensembl"/>
        </authorList>
    </citation>
    <scope>IDENTIFICATION</scope>
</reference>
<evidence type="ECO:0000313" key="17">
    <source>
        <dbReference type="Proteomes" id="UP000694388"/>
    </source>
</evidence>
<evidence type="ECO:0000256" key="9">
    <source>
        <dbReference type="ARBA" id="ARBA00022989"/>
    </source>
</evidence>
<keyword evidence="4" id="KW-0796">Tight junction</keyword>
<dbReference type="AlphaFoldDB" id="A0A8C4R907"/>
<sequence length="245" mass="27455">MDGWMDRALFGGGDLWGRADISDPVWNDDASITIRNATRLDSAKYRCEVSAQKDPKPLDEVEITLVVQVKPAIPRCEVPASVSTGQSVELHCQESEAFPRAAYSWFRDGEELPIEPHTHKKFINSSYRFDEETGSLTFSSIQLFDSGLYHCVAWNPAGKAQCLAQSMIVSDLNVGAIVTAVIVVVLLLSLCTIGVWWAHKMGYFKKKSTASRYHFSERSQQSEIYSKPKESPDEGEFRHKSSFVI</sequence>
<dbReference type="GO" id="GO:0044291">
    <property type="term" value="C:cell-cell contact zone"/>
    <property type="evidence" value="ECO:0007669"/>
    <property type="project" value="TreeGrafter"/>
</dbReference>
<evidence type="ECO:0000256" key="14">
    <source>
        <dbReference type="SAM" id="Phobius"/>
    </source>
</evidence>
<evidence type="ECO:0000256" key="3">
    <source>
        <dbReference type="ARBA" id="ARBA00008637"/>
    </source>
</evidence>
<dbReference type="GO" id="GO:0098636">
    <property type="term" value="C:protein complex involved in cell adhesion"/>
    <property type="evidence" value="ECO:0007669"/>
    <property type="project" value="TreeGrafter"/>
</dbReference>
<dbReference type="GO" id="GO:0016477">
    <property type="term" value="P:cell migration"/>
    <property type="evidence" value="ECO:0007669"/>
    <property type="project" value="TreeGrafter"/>
</dbReference>
<dbReference type="InterPro" id="IPR007110">
    <property type="entry name" value="Ig-like_dom"/>
</dbReference>
<evidence type="ECO:0000256" key="13">
    <source>
        <dbReference type="SAM" id="MobiDB-lite"/>
    </source>
</evidence>
<keyword evidence="8" id="KW-0965">Cell junction</keyword>
<keyword evidence="7" id="KW-0732">Signal</keyword>
<evidence type="ECO:0000256" key="8">
    <source>
        <dbReference type="ARBA" id="ARBA00022949"/>
    </source>
</evidence>
<proteinExistence type="inferred from homology"/>
<comment type="similarity">
    <text evidence="3">Belongs to the immunoglobulin superfamily.</text>
</comment>
<dbReference type="GO" id="GO:0005923">
    <property type="term" value="C:bicellular tight junction"/>
    <property type="evidence" value="ECO:0007669"/>
    <property type="project" value="UniProtKB-SubCell"/>
</dbReference>
<dbReference type="SUPFAM" id="SSF48726">
    <property type="entry name" value="Immunoglobulin"/>
    <property type="match status" value="2"/>
</dbReference>
<accession>A0A8C4R907</accession>
<evidence type="ECO:0000256" key="10">
    <source>
        <dbReference type="ARBA" id="ARBA00023136"/>
    </source>
</evidence>
<dbReference type="SMART" id="SM00408">
    <property type="entry name" value="IGc2"/>
    <property type="match status" value="1"/>
</dbReference>
<keyword evidence="6 14" id="KW-0812">Transmembrane</keyword>
<dbReference type="InterPro" id="IPR013783">
    <property type="entry name" value="Ig-like_fold"/>
</dbReference>
<organism evidence="16 17">
    <name type="scientific">Eptatretus burgeri</name>
    <name type="common">Inshore hagfish</name>
    <dbReference type="NCBI Taxonomy" id="7764"/>
    <lineage>
        <taxon>Eukaryota</taxon>
        <taxon>Metazoa</taxon>
        <taxon>Chordata</taxon>
        <taxon>Craniata</taxon>
        <taxon>Vertebrata</taxon>
        <taxon>Cyclostomata</taxon>
        <taxon>Myxini</taxon>
        <taxon>Myxiniformes</taxon>
        <taxon>Myxinidae</taxon>
        <taxon>Eptatretinae</taxon>
        <taxon>Eptatretus</taxon>
    </lineage>
</organism>
<evidence type="ECO:0000256" key="5">
    <source>
        <dbReference type="ARBA" id="ARBA00022475"/>
    </source>
</evidence>
<comment type="subcellular location">
    <subcellularLocation>
        <location evidence="2">Cell junction</location>
        <location evidence="2">Tight junction</location>
    </subcellularLocation>
    <subcellularLocation>
        <location evidence="1">Cell membrane</location>
        <topology evidence="1">Single-pass type I membrane protein</topology>
    </subcellularLocation>
</comment>
<evidence type="ECO:0000256" key="2">
    <source>
        <dbReference type="ARBA" id="ARBA00004435"/>
    </source>
</evidence>
<dbReference type="InterPro" id="IPR003598">
    <property type="entry name" value="Ig_sub2"/>
</dbReference>
<evidence type="ECO:0000256" key="4">
    <source>
        <dbReference type="ARBA" id="ARBA00022427"/>
    </source>
</evidence>
<dbReference type="Gene3D" id="2.60.40.10">
    <property type="entry name" value="Immunoglobulins"/>
    <property type="match status" value="2"/>
</dbReference>
<dbReference type="Proteomes" id="UP000694388">
    <property type="component" value="Unplaced"/>
</dbReference>
<dbReference type="PANTHER" id="PTHR44598:SF2">
    <property type="entry name" value="JUNCTIONAL ADHESION MOLECULE C"/>
    <property type="match status" value="1"/>
</dbReference>
<evidence type="ECO:0000256" key="12">
    <source>
        <dbReference type="ARBA" id="ARBA00023319"/>
    </source>
</evidence>
<feature type="compositionally biased region" description="Basic and acidic residues" evidence="13">
    <location>
        <begin position="226"/>
        <end position="239"/>
    </location>
</feature>
<dbReference type="InterPro" id="IPR003599">
    <property type="entry name" value="Ig_sub"/>
</dbReference>
<dbReference type="PANTHER" id="PTHR44598">
    <property type="entry name" value="JUNCTIONAL ADHESION MOLECULE C"/>
    <property type="match status" value="1"/>
</dbReference>
<dbReference type="Pfam" id="PF13927">
    <property type="entry name" value="Ig_3"/>
    <property type="match status" value="1"/>
</dbReference>
<dbReference type="PROSITE" id="PS50835">
    <property type="entry name" value="IG_LIKE"/>
    <property type="match status" value="1"/>
</dbReference>
<reference evidence="16" key="2">
    <citation type="submission" date="2025-09" db="UniProtKB">
        <authorList>
            <consortium name="Ensembl"/>
        </authorList>
    </citation>
    <scope>IDENTIFICATION</scope>
</reference>
<dbReference type="GeneTree" id="ENSGT00940000156937"/>
<dbReference type="SMART" id="SM00409">
    <property type="entry name" value="IG"/>
    <property type="match status" value="2"/>
</dbReference>
<dbReference type="GO" id="GO:0098632">
    <property type="term" value="F:cell-cell adhesion mediator activity"/>
    <property type="evidence" value="ECO:0007669"/>
    <property type="project" value="TreeGrafter"/>
</dbReference>
<dbReference type="FunFam" id="2.60.40.10:FF:000342">
    <property type="entry name" value="Junctional adhesion molecule A"/>
    <property type="match status" value="1"/>
</dbReference>
<feature type="domain" description="Ig-like" evidence="15">
    <location>
        <begin position="71"/>
        <end position="170"/>
    </location>
</feature>
<dbReference type="InterPro" id="IPR042974">
    <property type="entry name" value="JAM-C"/>
</dbReference>
<evidence type="ECO:0000256" key="7">
    <source>
        <dbReference type="ARBA" id="ARBA00022729"/>
    </source>
</evidence>
<dbReference type="GO" id="GO:0042803">
    <property type="term" value="F:protein homodimerization activity"/>
    <property type="evidence" value="ECO:0007669"/>
    <property type="project" value="InterPro"/>
</dbReference>
<dbReference type="GO" id="GO:0005178">
    <property type="term" value="F:integrin binding"/>
    <property type="evidence" value="ECO:0007669"/>
    <property type="project" value="TreeGrafter"/>
</dbReference>
<dbReference type="InterPro" id="IPR036179">
    <property type="entry name" value="Ig-like_dom_sf"/>
</dbReference>
<evidence type="ECO:0000256" key="11">
    <source>
        <dbReference type="ARBA" id="ARBA00023157"/>
    </source>
</evidence>
<dbReference type="Ensembl" id="ENSEBUT00000027567.1">
    <property type="protein sequence ID" value="ENSEBUP00000026991.1"/>
    <property type="gene ID" value="ENSEBUG00000016589.1"/>
</dbReference>
<dbReference type="GO" id="GO:0005886">
    <property type="term" value="C:plasma membrane"/>
    <property type="evidence" value="ECO:0007669"/>
    <property type="project" value="UniProtKB-SubCell"/>
</dbReference>
<keyword evidence="10 14" id="KW-0472">Membrane</keyword>
<feature type="transmembrane region" description="Helical" evidence="14">
    <location>
        <begin position="174"/>
        <end position="198"/>
    </location>
</feature>